<sequence length="181" mass="19835">MKFNKLFLSIAITIGVCVSSQNAFSQTTEIAVVDSTSKKENRLKFGFGFGLSFVGGTNISLAPNLIYAVSNKVSIGGGIQGSYTSIKDLQNTTTFGANVITQYRPIRQLTTLLEFAELKVNTKTETPTGKVTDDYWDSALFVGVGWNINEKISIGAKYNLLYKEDESVYTSPILPFVNITF</sequence>
<feature type="signal peptide" evidence="1">
    <location>
        <begin position="1"/>
        <end position="25"/>
    </location>
</feature>
<evidence type="ECO:0000256" key="1">
    <source>
        <dbReference type="SAM" id="SignalP"/>
    </source>
</evidence>
<protein>
    <recommendedName>
        <fullName evidence="4">Outer membrane protein beta-barrel domain-containing protein</fullName>
    </recommendedName>
</protein>
<keyword evidence="1" id="KW-0732">Signal</keyword>
<proteinExistence type="predicted"/>
<accession>A0ABR7QP20</accession>
<dbReference type="Proteomes" id="UP000618952">
    <property type="component" value="Unassembled WGS sequence"/>
</dbReference>
<keyword evidence="3" id="KW-1185">Reference proteome</keyword>
<gene>
    <name evidence="2" type="ORF">H4O18_11795</name>
</gene>
<evidence type="ECO:0008006" key="4">
    <source>
        <dbReference type="Google" id="ProtNLM"/>
    </source>
</evidence>
<feature type="chain" id="PRO_5045917680" description="Outer membrane protein beta-barrel domain-containing protein" evidence="1">
    <location>
        <begin position="26"/>
        <end position="181"/>
    </location>
</feature>
<dbReference type="SUPFAM" id="SSF56935">
    <property type="entry name" value="Porins"/>
    <property type="match status" value="1"/>
</dbReference>
<evidence type="ECO:0000313" key="3">
    <source>
        <dbReference type="Proteomes" id="UP000618952"/>
    </source>
</evidence>
<dbReference type="RefSeq" id="WP_187584797.1">
    <property type="nucleotide sequence ID" value="NZ_JACLHY010000010.1"/>
</dbReference>
<name>A0ABR7QP20_9FLAO</name>
<reference evidence="2 3" key="1">
    <citation type="submission" date="2020-08" db="EMBL/GenBank/DDBJ databases">
        <title>Arenibacter gaetbuli sp. nov., isolated from a sand dune.</title>
        <authorList>
            <person name="Park S."/>
            <person name="Yoon J.-H."/>
        </authorList>
    </citation>
    <scope>NUCLEOTIDE SEQUENCE [LARGE SCALE GENOMIC DNA]</scope>
    <source>
        <strain evidence="2 3">BSSL-BM3</strain>
    </source>
</reference>
<organism evidence="2 3">
    <name type="scientific">Arenibacter arenosicollis</name>
    <dbReference type="NCBI Taxonomy" id="2762274"/>
    <lineage>
        <taxon>Bacteria</taxon>
        <taxon>Pseudomonadati</taxon>
        <taxon>Bacteroidota</taxon>
        <taxon>Flavobacteriia</taxon>
        <taxon>Flavobacteriales</taxon>
        <taxon>Flavobacteriaceae</taxon>
        <taxon>Arenibacter</taxon>
    </lineage>
</organism>
<comment type="caution">
    <text evidence="2">The sequence shown here is derived from an EMBL/GenBank/DDBJ whole genome shotgun (WGS) entry which is preliminary data.</text>
</comment>
<dbReference type="EMBL" id="JACLHY010000010">
    <property type="protein sequence ID" value="MBC8768677.1"/>
    <property type="molecule type" value="Genomic_DNA"/>
</dbReference>
<dbReference type="Gene3D" id="2.40.160.60">
    <property type="entry name" value="Outer membrane protein transport protein (OMPP1/FadL/TodX)"/>
    <property type="match status" value="1"/>
</dbReference>
<evidence type="ECO:0000313" key="2">
    <source>
        <dbReference type="EMBL" id="MBC8768677.1"/>
    </source>
</evidence>